<accession>A0A8T4CAC2</accession>
<evidence type="ECO:0000259" key="3">
    <source>
        <dbReference type="Pfam" id="PF13439"/>
    </source>
</evidence>
<keyword evidence="1" id="KW-0175">Coiled coil</keyword>
<sequence length="383" mass="43422">MRIAIFTDSFWPQVNGVTTSILNMVDTLSQEGHHFLIFAPKPKKFPGDAPLLKNTQIIWLPAEPLPTYTDYLMAYLVPPSAKKIFKEFHADLVHVHTPFFVAQKGIKYAQRAHIPVIGTFHTLVSEFLDYVPIPKIKHNPIMKQLTWVYTQHVYGKCDVITTPTKVLADELHEHGFKNVHVLTNAIDYELFSHGKNAEWGKKINLCYFGRVSFEKRIDVALEALFLLRKKYTSVEMNIIGSGPAEKSLQTLSRELGLEKHVHFLGVKRGKELARAVKQNHLLIAPSPMETQGLYVLEAMAAGLCVVGANARAIPAALGKNERGLLFEANNVEDCAQKIEKVMKNAQRRKKLATNAKKWVKHYSKKSIAREWMALYTKTRAHHP</sequence>
<feature type="domain" description="Glycosyl transferase family 1" evidence="2">
    <location>
        <begin position="195"/>
        <end position="358"/>
    </location>
</feature>
<comment type="caution">
    <text evidence="4">The sequence shown here is derived from an EMBL/GenBank/DDBJ whole genome shotgun (WGS) entry which is preliminary data.</text>
</comment>
<dbReference type="Pfam" id="PF00534">
    <property type="entry name" value="Glycos_transf_1"/>
    <property type="match status" value="1"/>
</dbReference>
<dbReference type="GO" id="GO:0016757">
    <property type="term" value="F:glycosyltransferase activity"/>
    <property type="evidence" value="ECO:0007669"/>
    <property type="project" value="InterPro"/>
</dbReference>
<evidence type="ECO:0000259" key="2">
    <source>
        <dbReference type="Pfam" id="PF00534"/>
    </source>
</evidence>
<protein>
    <submittedName>
        <fullName evidence="4">Glycosyltransferase family 4 protein</fullName>
    </submittedName>
</protein>
<reference evidence="4" key="1">
    <citation type="submission" date="2019-03" db="EMBL/GenBank/DDBJ databases">
        <title>Lake Tanganyika Metagenome-Assembled Genomes (MAGs).</title>
        <authorList>
            <person name="Tran P."/>
        </authorList>
    </citation>
    <scope>NUCLEOTIDE SEQUENCE</scope>
    <source>
        <strain evidence="4">M_DeepCast_50m_m2_156</strain>
    </source>
</reference>
<dbReference type="InterPro" id="IPR028098">
    <property type="entry name" value="Glyco_trans_4-like_N"/>
</dbReference>
<dbReference type="Gene3D" id="3.40.50.2000">
    <property type="entry name" value="Glycogen Phosphorylase B"/>
    <property type="match status" value="2"/>
</dbReference>
<dbReference type="InterPro" id="IPR001296">
    <property type="entry name" value="Glyco_trans_1"/>
</dbReference>
<dbReference type="Pfam" id="PF13439">
    <property type="entry name" value="Glyco_transf_4"/>
    <property type="match status" value="1"/>
</dbReference>
<gene>
    <name evidence="4" type="ORF">FJY86_01020</name>
</gene>
<organism evidence="4 5">
    <name type="scientific">Candidatus Iainarchaeum sp</name>
    <dbReference type="NCBI Taxonomy" id="3101447"/>
    <lineage>
        <taxon>Archaea</taxon>
        <taxon>Candidatus Iainarchaeota</taxon>
        <taxon>Candidatus Iainarchaeia</taxon>
        <taxon>Candidatus Iainarchaeales</taxon>
        <taxon>Candidatus Iainarchaeaceae</taxon>
        <taxon>Candidatus Iainarchaeum</taxon>
    </lineage>
</organism>
<dbReference type="SUPFAM" id="SSF53756">
    <property type="entry name" value="UDP-Glycosyltransferase/glycogen phosphorylase"/>
    <property type="match status" value="1"/>
</dbReference>
<proteinExistence type="predicted"/>
<dbReference type="EMBL" id="VGJJ01000004">
    <property type="protein sequence ID" value="MBM3281908.1"/>
    <property type="molecule type" value="Genomic_DNA"/>
</dbReference>
<dbReference type="InterPro" id="IPR050194">
    <property type="entry name" value="Glycosyltransferase_grp1"/>
</dbReference>
<dbReference type="AlphaFoldDB" id="A0A8T4CAC2"/>
<evidence type="ECO:0000313" key="5">
    <source>
        <dbReference type="Proteomes" id="UP000774699"/>
    </source>
</evidence>
<evidence type="ECO:0000313" key="4">
    <source>
        <dbReference type="EMBL" id="MBM3281908.1"/>
    </source>
</evidence>
<dbReference type="PANTHER" id="PTHR45947">
    <property type="entry name" value="SULFOQUINOVOSYL TRANSFERASE SQD2"/>
    <property type="match status" value="1"/>
</dbReference>
<evidence type="ECO:0000256" key="1">
    <source>
        <dbReference type="SAM" id="Coils"/>
    </source>
</evidence>
<feature type="coiled-coil region" evidence="1">
    <location>
        <begin position="328"/>
        <end position="355"/>
    </location>
</feature>
<dbReference type="Proteomes" id="UP000774699">
    <property type="component" value="Unassembled WGS sequence"/>
</dbReference>
<feature type="domain" description="Glycosyltransferase subfamily 4-like N-terminal" evidence="3">
    <location>
        <begin position="14"/>
        <end position="189"/>
    </location>
</feature>
<name>A0A8T4CAC2_9ARCH</name>
<dbReference type="PANTHER" id="PTHR45947:SF3">
    <property type="entry name" value="SULFOQUINOVOSYL TRANSFERASE SQD2"/>
    <property type="match status" value="1"/>
</dbReference>